<sequence>MKEEQLILFDKIVKRKSKKKPKTEEDRLNKLWNEVEKKDRRNKRLYDEFKETVEEYKLHVGDAHQKYIQQIKELLEHLFFIKKDAKLNDKQLEVYQIIVQNLLTTALHSPFVFDSKIHQLIPQYYHSIENNTIKNTKSQIKKELKQSILLELKFRSKSKVNLNTLITEEDWAFLIKNPSSVEEYFQKKIAPIVFEQEKKEVLDKVIQEETSPKKEITKHKESPKDSIVFLYKQLAKKLHPDLVQDKLEKEERHLNMSLVIKAKKENDLFSLIHLYQKFVTEKIELSKDEVNKIITSLIKKSELLDHEKDEFLNSNLDQFVYLNYTGLQGRAIKRKSFQLKENFETNTLKLHQLKEKIDSAADLKQYIQTLFL</sequence>
<proteinExistence type="predicted"/>
<dbReference type="Proteomes" id="UP000179797">
    <property type="component" value="Unassembled WGS sequence"/>
</dbReference>
<protein>
    <recommendedName>
        <fullName evidence="3">J domain-containing protein</fullName>
    </recommendedName>
</protein>
<dbReference type="STRING" id="915059.NH26_19025"/>
<accession>A0A1S1Z4T5</accession>
<organism evidence="1 2">
    <name type="scientific">Flammeovirga pacifica</name>
    <dbReference type="NCBI Taxonomy" id="915059"/>
    <lineage>
        <taxon>Bacteria</taxon>
        <taxon>Pseudomonadati</taxon>
        <taxon>Bacteroidota</taxon>
        <taxon>Cytophagia</taxon>
        <taxon>Cytophagales</taxon>
        <taxon>Flammeovirgaceae</taxon>
        <taxon>Flammeovirga</taxon>
    </lineage>
</organism>
<dbReference type="AlphaFoldDB" id="A0A1S1Z4T5"/>
<dbReference type="RefSeq" id="WP_044226985.1">
    <property type="nucleotide sequence ID" value="NZ_JRYR02000001.1"/>
</dbReference>
<name>A0A1S1Z4T5_FLAPC</name>
<keyword evidence="2" id="KW-1185">Reference proteome</keyword>
<dbReference type="EMBL" id="JRYR02000001">
    <property type="protein sequence ID" value="OHX68290.1"/>
    <property type="molecule type" value="Genomic_DNA"/>
</dbReference>
<gene>
    <name evidence="1" type="ORF">NH26_19025</name>
</gene>
<dbReference type="OrthoDB" id="114754at2"/>
<evidence type="ECO:0008006" key="3">
    <source>
        <dbReference type="Google" id="ProtNLM"/>
    </source>
</evidence>
<reference evidence="1 2" key="1">
    <citation type="journal article" date="2012" name="Int. J. Syst. Evol. Microbiol.">
        <title>Flammeovirga pacifica sp. nov., isolated from deep-sea sediment.</title>
        <authorList>
            <person name="Xu H."/>
            <person name="Fu Y."/>
            <person name="Yang N."/>
            <person name="Ding Z."/>
            <person name="Lai Q."/>
            <person name="Zeng R."/>
        </authorList>
    </citation>
    <scope>NUCLEOTIDE SEQUENCE [LARGE SCALE GENOMIC DNA]</scope>
    <source>
        <strain evidence="2">DSM 24597 / LMG 26175 / WPAGA1</strain>
    </source>
</reference>
<evidence type="ECO:0000313" key="2">
    <source>
        <dbReference type="Proteomes" id="UP000179797"/>
    </source>
</evidence>
<evidence type="ECO:0000313" key="1">
    <source>
        <dbReference type="EMBL" id="OHX68290.1"/>
    </source>
</evidence>
<comment type="caution">
    <text evidence="1">The sequence shown here is derived from an EMBL/GenBank/DDBJ whole genome shotgun (WGS) entry which is preliminary data.</text>
</comment>